<dbReference type="InterPro" id="IPR036412">
    <property type="entry name" value="HAD-like_sf"/>
</dbReference>
<name>A0A2H0B4Z4_9BACT</name>
<dbReference type="Proteomes" id="UP000229459">
    <property type="component" value="Unassembled WGS sequence"/>
</dbReference>
<evidence type="ECO:0000313" key="2">
    <source>
        <dbReference type="Proteomes" id="UP000229459"/>
    </source>
</evidence>
<reference evidence="1 2" key="1">
    <citation type="submission" date="2017-09" db="EMBL/GenBank/DDBJ databases">
        <title>Depth-based differentiation of microbial function through sediment-hosted aquifers and enrichment of novel symbionts in the deep terrestrial subsurface.</title>
        <authorList>
            <person name="Probst A.J."/>
            <person name="Ladd B."/>
            <person name="Jarett J.K."/>
            <person name="Geller-Mcgrath D.E."/>
            <person name="Sieber C.M."/>
            <person name="Emerson J.B."/>
            <person name="Anantharaman K."/>
            <person name="Thomas B.C."/>
            <person name="Malmstrom R."/>
            <person name="Stieglmeier M."/>
            <person name="Klingl A."/>
            <person name="Woyke T."/>
            <person name="Ryan C.M."/>
            <person name="Banfield J.F."/>
        </authorList>
    </citation>
    <scope>NUCLEOTIDE SEQUENCE [LARGE SCALE GENOMIC DNA]</scope>
    <source>
        <strain evidence="1">CG23_combo_of_CG06-09_8_20_14_all_34_8</strain>
    </source>
</reference>
<evidence type="ECO:0000313" key="1">
    <source>
        <dbReference type="EMBL" id="PIP52729.1"/>
    </source>
</evidence>
<dbReference type="AlphaFoldDB" id="A0A2H0B4Z4"/>
<gene>
    <name evidence="1" type="ORF">COX08_04855</name>
</gene>
<organism evidence="1 2">
    <name type="scientific">Candidatus Beckwithbacteria bacterium CG23_combo_of_CG06-09_8_20_14_all_34_8</name>
    <dbReference type="NCBI Taxonomy" id="1974497"/>
    <lineage>
        <taxon>Bacteria</taxon>
        <taxon>Candidatus Beckwithiibacteriota</taxon>
    </lineage>
</organism>
<dbReference type="EMBL" id="PCSR01000117">
    <property type="protein sequence ID" value="PIP52729.1"/>
    <property type="molecule type" value="Genomic_DNA"/>
</dbReference>
<accession>A0A2H0B4Z4</accession>
<proteinExistence type="predicted"/>
<sequence length="333" mass="37665">MVHNDGHEALWWNPNTRSKVYESYDHDNDSFNLLLTDFDGFWVDTERRGAFFDYVWGKTLQEAGLEGSIEELTTLRWKGYEWESDVKTSTIAWMNRIKVARDKIGKPYNSHDAYQLSLLLSQQARDKFRAALGDQFQNIDDPGILLAERKEQLGAQLLCQEPRLVLVLASLKPGALEFLESIPDDVTLAIVSAGRRATILEPIMEAYSLVLPSFARRFKGMLFGEEDGGGHTKPSEGFITSVRWNLAHRLHDAGKIPLRGISIHNTLMLGDRALDTPIKRGGMHHITVGQNPGHLGPLTSHASDLYHLLEKIRNPKITARDFTLRKLHNTLNC</sequence>
<comment type="caution">
    <text evidence="1">The sequence shown here is derived from an EMBL/GenBank/DDBJ whole genome shotgun (WGS) entry which is preliminary data.</text>
</comment>
<protein>
    <recommendedName>
        <fullName evidence="3">Haloacid dehalogenase</fullName>
    </recommendedName>
</protein>
<evidence type="ECO:0008006" key="3">
    <source>
        <dbReference type="Google" id="ProtNLM"/>
    </source>
</evidence>
<dbReference type="SUPFAM" id="SSF56784">
    <property type="entry name" value="HAD-like"/>
    <property type="match status" value="1"/>
</dbReference>